<gene>
    <name evidence="1" type="ORF">BAY60_05620</name>
</gene>
<dbReference type="AlphaFoldDB" id="A0A2V4B8X2"/>
<evidence type="ECO:0000313" key="2">
    <source>
        <dbReference type="Proteomes" id="UP000249915"/>
    </source>
</evidence>
<protein>
    <submittedName>
        <fullName evidence="1">Uncharacterized protein</fullName>
    </submittedName>
</protein>
<name>A0A2V4B8X2_9PSEU</name>
<proteinExistence type="predicted"/>
<dbReference type="EMBL" id="MASW01000001">
    <property type="protein sequence ID" value="PXY31814.1"/>
    <property type="molecule type" value="Genomic_DNA"/>
</dbReference>
<dbReference type="Proteomes" id="UP000249915">
    <property type="component" value="Unassembled WGS sequence"/>
</dbReference>
<reference evidence="1 2" key="1">
    <citation type="submission" date="2016-07" db="EMBL/GenBank/DDBJ databases">
        <title>Draft genome sequence of Prauserella muralis DSM 45305, isolated from a mould-covered wall in an indoor environment.</title>
        <authorList>
            <person name="Ruckert C."/>
            <person name="Albersmeier A."/>
            <person name="Jiang C.-L."/>
            <person name="Jiang Y."/>
            <person name="Kalinowski J."/>
            <person name="Schneider O."/>
            <person name="Winkler A."/>
            <person name="Zotchev S.B."/>
        </authorList>
    </citation>
    <scope>NUCLEOTIDE SEQUENCE [LARGE SCALE GENOMIC DNA]</scope>
    <source>
        <strain evidence="1 2">DSM 45305</strain>
    </source>
</reference>
<comment type="caution">
    <text evidence="1">The sequence shown here is derived from an EMBL/GenBank/DDBJ whole genome shotgun (WGS) entry which is preliminary data.</text>
</comment>
<dbReference type="Pfam" id="PF10824">
    <property type="entry name" value="T7SS_ESX_EspC"/>
    <property type="match status" value="1"/>
</dbReference>
<accession>A0A2V4B8X2</accession>
<dbReference type="InterPro" id="IPR022536">
    <property type="entry name" value="EspC"/>
</dbReference>
<sequence length="120" mass="12790">MTAPGLHVDPERLRQHAGTVGDVRGRVAEAADAGAHVAALDDAYGWLCQALGLPEMLRGPQERVTAMIRRASEQLEQDRQKLGDAAAKYDEAEAQALAVLRKLAEELARAAATIPRPGGN</sequence>
<keyword evidence="2" id="KW-1185">Reference proteome</keyword>
<dbReference type="RefSeq" id="WP_112279850.1">
    <property type="nucleotide sequence ID" value="NZ_MASW01000001.1"/>
</dbReference>
<dbReference type="GO" id="GO:0009306">
    <property type="term" value="P:protein secretion"/>
    <property type="evidence" value="ECO:0007669"/>
    <property type="project" value="InterPro"/>
</dbReference>
<organism evidence="1 2">
    <name type="scientific">Prauserella muralis</name>
    <dbReference type="NCBI Taxonomy" id="588067"/>
    <lineage>
        <taxon>Bacteria</taxon>
        <taxon>Bacillati</taxon>
        <taxon>Actinomycetota</taxon>
        <taxon>Actinomycetes</taxon>
        <taxon>Pseudonocardiales</taxon>
        <taxon>Pseudonocardiaceae</taxon>
        <taxon>Prauserella</taxon>
    </lineage>
</organism>
<evidence type="ECO:0000313" key="1">
    <source>
        <dbReference type="EMBL" id="PXY31814.1"/>
    </source>
</evidence>
<dbReference type="OrthoDB" id="3557316at2"/>